<reference evidence="2" key="1">
    <citation type="submission" date="2020-03" db="EMBL/GenBank/DDBJ databases">
        <authorList>
            <person name="Weist P."/>
        </authorList>
    </citation>
    <scope>NUCLEOTIDE SEQUENCE</scope>
</reference>
<keyword evidence="3" id="KW-1185">Reference proteome</keyword>
<name>A0A9N7TMK7_PLEPL</name>
<dbReference type="Proteomes" id="UP001153269">
    <property type="component" value="Unassembled WGS sequence"/>
</dbReference>
<evidence type="ECO:0000256" key="1">
    <source>
        <dbReference type="SAM" id="MobiDB-lite"/>
    </source>
</evidence>
<proteinExistence type="predicted"/>
<evidence type="ECO:0000313" key="2">
    <source>
        <dbReference type="EMBL" id="CAB1415211.1"/>
    </source>
</evidence>
<gene>
    <name evidence="2" type="ORF">PLEPLA_LOCUS2925</name>
</gene>
<evidence type="ECO:0000313" key="3">
    <source>
        <dbReference type="Proteomes" id="UP001153269"/>
    </source>
</evidence>
<accession>A0A9N7TMK7</accession>
<dbReference type="EMBL" id="CADEAL010000144">
    <property type="protein sequence ID" value="CAB1415211.1"/>
    <property type="molecule type" value="Genomic_DNA"/>
</dbReference>
<comment type="caution">
    <text evidence="2">The sequence shown here is derived from an EMBL/GenBank/DDBJ whole genome shotgun (WGS) entry which is preliminary data.</text>
</comment>
<feature type="region of interest" description="Disordered" evidence="1">
    <location>
        <begin position="122"/>
        <end position="155"/>
    </location>
</feature>
<sequence length="155" mass="16723">MAAELTREMPESKAHDLSQNKTNVECINSGIEPLLSLQADIFGGVFYVPCLSLPPSTLSSILPSVLQSAHSHAPLPSAVNQIAISQYWSQGLVSHRVHIFGSISIQQDGSPRRLAVIAEQPRGNKGCRRQIKNPRLSGGDDGTDQHVTGPLRPLL</sequence>
<organism evidence="2 3">
    <name type="scientific">Pleuronectes platessa</name>
    <name type="common">European plaice</name>
    <dbReference type="NCBI Taxonomy" id="8262"/>
    <lineage>
        <taxon>Eukaryota</taxon>
        <taxon>Metazoa</taxon>
        <taxon>Chordata</taxon>
        <taxon>Craniata</taxon>
        <taxon>Vertebrata</taxon>
        <taxon>Euteleostomi</taxon>
        <taxon>Actinopterygii</taxon>
        <taxon>Neopterygii</taxon>
        <taxon>Teleostei</taxon>
        <taxon>Neoteleostei</taxon>
        <taxon>Acanthomorphata</taxon>
        <taxon>Carangaria</taxon>
        <taxon>Pleuronectiformes</taxon>
        <taxon>Pleuronectoidei</taxon>
        <taxon>Pleuronectidae</taxon>
        <taxon>Pleuronectes</taxon>
    </lineage>
</organism>
<dbReference type="AlphaFoldDB" id="A0A9N7TMK7"/>
<protein>
    <submittedName>
        <fullName evidence="2">Uncharacterized protein</fullName>
    </submittedName>
</protein>